<comment type="caution">
    <text evidence="4">The sequence shown here is derived from an EMBL/GenBank/DDBJ whole genome shotgun (WGS) entry which is preliminary data.</text>
</comment>
<evidence type="ECO:0000259" key="3">
    <source>
        <dbReference type="PROSITE" id="PS51126"/>
    </source>
</evidence>
<feature type="domain" description="Dilute" evidence="3">
    <location>
        <begin position="179"/>
        <end position="390"/>
    </location>
</feature>
<dbReference type="Proteomes" id="UP000797356">
    <property type="component" value="Chromosome 13"/>
</dbReference>
<name>A0A8K0NB47_COCNU</name>
<keyword evidence="5" id="KW-1185">Reference proteome</keyword>
<evidence type="ECO:0000313" key="4">
    <source>
        <dbReference type="EMBL" id="KAG1366362.1"/>
    </source>
</evidence>
<evidence type="ECO:0000256" key="1">
    <source>
        <dbReference type="SAM" id="Coils"/>
    </source>
</evidence>
<reference evidence="4" key="1">
    <citation type="journal article" date="2017" name="Gigascience">
        <title>The genome draft of coconut (Cocos nucifera).</title>
        <authorList>
            <person name="Xiao Y."/>
            <person name="Xu P."/>
            <person name="Fan H."/>
            <person name="Baudouin L."/>
            <person name="Xia W."/>
            <person name="Bocs S."/>
            <person name="Xu J."/>
            <person name="Li Q."/>
            <person name="Guo A."/>
            <person name="Zhou L."/>
            <person name="Li J."/>
            <person name="Wu Y."/>
            <person name="Ma Z."/>
            <person name="Armero A."/>
            <person name="Issali A.E."/>
            <person name="Liu N."/>
            <person name="Peng M."/>
            <person name="Yang Y."/>
        </authorList>
    </citation>
    <scope>NUCLEOTIDE SEQUENCE</scope>
    <source>
        <tissue evidence="4">Spear leaf of Hainan Tall coconut</tissue>
    </source>
</reference>
<feature type="coiled-coil region" evidence="1">
    <location>
        <begin position="33"/>
        <end position="60"/>
    </location>
</feature>
<dbReference type="PROSITE" id="PS51126">
    <property type="entry name" value="DILUTE"/>
    <property type="match status" value="1"/>
</dbReference>
<reference evidence="4" key="2">
    <citation type="submission" date="2019-07" db="EMBL/GenBank/DDBJ databases">
        <authorList>
            <person name="Yang Y."/>
            <person name="Bocs S."/>
            <person name="Baudouin L."/>
        </authorList>
    </citation>
    <scope>NUCLEOTIDE SEQUENCE</scope>
    <source>
        <tissue evidence="4">Spear leaf of Hainan Tall coconut</tissue>
    </source>
</reference>
<gene>
    <name evidence="4" type="ORF">COCNU_13G001520</name>
</gene>
<proteinExistence type="predicted"/>
<dbReference type="EMBL" id="CM017884">
    <property type="protein sequence ID" value="KAG1366362.1"/>
    <property type="molecule type" value="Genomic_DNA"/>
</dbReference>
<evidence type="ECO:0000256" key="2">
    <source>
        <dbReference type="SAM" id="SignalP"/>
    </source>
</evidence>
<dbReference type="InterPro" id="IPR052072">
    <property type="entry name" value="Vascular_dev_regulator"/>
</dbReference>
<feature type="coiled-coil region" evidence="1">
    <location>
        <begin position="92"/>
        <end position="168"/>
    </location>
</feature>
<feature type="signal peptide" evidence="2">
    <location>
        <begin position="1"/>
        <end position="18"/>
    </location>
</feature>
<accession>A0A8K0NB47</accession>
<feature type="chain" id="PRO_5035453423" description="Dilute domain-containing protein" evidence="2">
    <location>
        <begin position="19"/>
        <end position="390"/>
    </location>
</feature>
<dbReference type="PANTHER" id="PTHR16027">
    <property type="entry name" value="DILUTE DOMAIN-CONTAINING PROTEIN YPR089W"/>
    <property type="match status" value="1"/>
</dbReference>
<dbReference type="InterPro" id="IPR002710">
    <property type="entry name" value="Dilute_dom"/>
</dbReference>
<evidence type="ECO:0000313" key="5">
    <source>
        <dbReference type="Proteomes" id="UP000797356"/>
    </source>
</evidence>
<dbReference type="AlphaFoldDB" id="A0A8K0NB47"/>
<keyword evidence="1" id="KW-0175">Coiled coil</keyword>
<dbReference type="PANTHER" id="PTHR16027:SF6">
    <property type="entry name" value="DILUTE DOMAIN-CONTAINING PROTEIN"/>
    <property type="match status" value="1"/>
</dbReference>
<sequence length="390" mass="43919">MVRGGMANLLWFCPINLALEAFSLNDDLKVAAEDSKAAEISKLQKALESLNAELEAAKLATISECNKNALLQIQLELSMKDQETIRSSLVEMAELNKENLLLKSSLESLTKKNLEMEQELLKARECSHDTLDKLQDVESKYLQLRQNLHSLEEKLANLEDENHFLRQKALSLSPRKNLVGVLKPFTEVDNENDVLPYWLSNASALLCLLQRNLRSNGFLTTPRCSTGSFPLSGRMTQGVKSPTKLIGLEECWSRVDARYPAMLFKQQLTACLEKIFGLIRDNLKKEISPLLSLCIQVIHQKRKKSLEDIRENLCPVVAAMRDMVNKDSQNLISNSFLLDDDLSDCSIPFSTEDVSKAIPRIDPTDVELPPSLRQFPSARFLVQPLEPPIA</sequence>
<dbReference type="OrthoDB" id="6108017at2759"/>
<organism evidence="4 5">
    <name type="scientific">Cocos nucifera</name>
    <name type="common">Coconut palm</name>
    <dbReference type="NCBI Taxonomy" id="13894"/>
    <lineage>
        <taxon>Eukaryota</taxon>
        <taxon>Viridiplantae</taxon>
        <taxon>Streptophyta</taxon>
        <taxon>Embryophyta</taxon>
        <taxon>Tracheophyta</taxon>
        <taxon>Spermatophyta</taxon>
        <taxon>Magnoliopsida</taxon>
        <taxon>Liliopsida</taxon>
        <taxon>Arecaceae</taxon>
        <taxon>Arecoideae</taxon>
        <taxon>Cocoseae</taxon>
        <taxon>Attaleinae</taxon>
        <taxon>Cocos</taxon>
    </lineage>
</organism>
<keyword evidence="2" id="KW-0732">Signal</keyword>
<protein>
    <recommendedName>
        <fullName evidence="3">Dilute domain-containing protein</fullName>
    </recommendedName>
</protein>